<dbReference type="GeneID" id="30982677"/>
<keyword evidence="2" id="KW-0677">Repeat</keyword>
<feature type="region of interest" description="Disordered" evidence="10">
    <location>
        <begin position="1"/>
        <end position="26"/>
    </location>
</feature>
<evidence type="ECO:0000256" key="1">
    <source>
        <dbReference type="ARBA" id="ARBA00004123"/>
    </source>
</evidence>
<evidence type="ECO:0000259" key="11">
    <source>
        <dbReference type="PROSITE" id="PS50014"/>
    </source>
</evidence>
<dbReference type="OrthoDB" id="1742084at2759"/>
<reference evidence="13" key="1">
    <citation type="submission" date="2016-05" db="EMBL/GenBank/DDBJ databases">
        <title>Comparative genomics of biotechnologically important yeasts.</title>
        <authorList>
            <consortium name="DOE Joint Genome Institute"/>
            <person name="Riley R."/>
            <person name="Haridas S."/>
            <person name="Wolfe K.H."/>
            <person name="Lopes M.R."/>
            <person name="Hittinger C.T."/>
            <person name="Goker M."/>
            <person name="Salamov A."/>
            <person name="Wisecaver J."/>
            <person name="Long T.M."/>
            <person name="Aerts A.L."/>
            <person name="Barry K."/>
            <person name="Choi C."/>
            <person name="Clum A."/>
            <person name="Coughlan A.Y."/>
            <person name="Deshpande S."/>
            <person name="Douglass A.P."/>
            <person name="Hanson S.J."/>
            <person name="Klenk H.-P."/>
            <person name="Labutti K."/>
            <person name="Lapidus A."/>
            <person name="Lindquist E."/>
            <person name="Lipzen A."/>
            <person name="Meier-Kolthoff J.P."/>
            <person name="Ohm R.A."/>
            <person name="Otillar R.P."/>
            <person name="Pangilinan J."/>
            <person name="Peng Y."/>
            <person name="Rokas A."/>
            <person name="Rosa C.A."/>
            <person name="Scheuner C."/>
            <person name="Sibirny A.A."/>
            <person name="Slot J.C."/>
            <person name="Stielow J.B."/>
            <person name="Sun H."/>
            <person name="Kurtzman C.P."/>
            <person name="Blackwell M."/>
            <person name="Grigoriev I.V."/>
            <person name="Jeffries T.W."/>
        </authorList>
    </citation>
    <scope>NUCLEOTIDE SEQUENCE [LARGE SCALE GENOMIC DNA]</scope>
    <source>
        <strain evidence="13">NRRL Y-17324</strain>
    </source>
</reference>
<feature type="compositionally biased region" description="Basic and acidic residues" evidence="10">
    <location>
        <begin position="310"/>
        <end position="322"/>
    </location>
</feature>
<dbReference type="PRINTS" id="PR00503">
    <property type="entry name" value="BROMODOMAIN"/>
</dbReference>
<dbReference type="InterPro" id="IPR001487">
    <property type="entry name" value="Bromodomain"/>
</dbReference>
<evidence type="ECO:0000256" key="3">
    <source>
        <dbReference type="ARBA" id="ARBA00022853"/>
    </source>
</evidence>
<keyword evidence="5 8" id="KW-0103">Bromodomain</keyword>
<evidence type="ECO:0000256" key="7">
    <source>
        <dbReference type="ARBA" id="ARBA00023242"/>
    </source>
</evidence>
<keyword evidence="9" id="KW-0175">Coiled coil</keyword>
<dbReference type="GO" id="GO:0006368">
    <property type="term" value="P:transcription elongation by RNA polymerase II"/>
    <property type="evidence" value="ECO:0007669"/>
    <property type="project" value="TreeGrafter"/>
</dbReference>
<dbReference type="STRING" id="984487.A0A1E4SLR1"/>
<feature type="domain" description="Bromo" evidence="11">
    <location>
        <begin position="47"/>
        <end position="119"/>
    </location>
</feature>
<dbReference type="GO" id="GO:0016586">
    <property type="term" value="C:RSC-type complex"/>
    <property type="evidence" value="ECO:0007669"/>
    <property type="project" value="InterPro"/>
</dbReference>
<sequence>MGSAAKRTNASSLSSVAKKKKTSPSADEFKHFYTSITGQVLALKDDAGEVISGPFVKLPPKKLYPDYYEIIDTPISLAEIQKKLKQNKYPVDSTHEYLADFQLLLDNAAKYNDPESWIVASAQKIYDYVEQQSDEFLKNGSFDGNTQEKEPKKAAGVKEESGEKKITFDRLPLICTALLKDVISHEFPDEGIISNPFMDDVDVEEYPDYLNYVTTPTSFGNVLKKIERKKLFSSKVSLVDNLEKFYNATMLIFTNAQLYNDPSSEIHQDAEKLKELFEEKYDVLKDEVTKLTKLRLKLKQPKVKLNLKLKGEDQKETQDVKQEPTGQASIADISDNKEEDGAAPVDTVDKPQEVHTEKNSANTLGKSLPKISLDDTVIQEASISSSIAAVNHITKHTQQKAYQSSNLPLPKNEEMKKALFPTHPLHPVTTFFEYKVPSNGYAVQSYTMTLPADVLPYISMKVSLHNLLHSIKKADLIDGRGYLNSSTDDDFQCKLFVNEREVSNGGDCFEEKKNENDLLGLQYDLKLTNGLNILDFEVKVGPNLSKQFKHAKIPDENEELAGRHTRHQLQQLKMTWEVEKITFYVICNTT</sequence>
<dbReference type="RefSeq" id="XP_020065572.1">
    <property type="nucleotide sequence ID" value="XM_020208540.1"/>
</dbReference>
<dbReference type="GO" id="GO:0003682">
    <property type="term" value="F:chromatin binding"/>
    <property type="evidence" value="ECO:0007669"/>
    <property type="project" value="TreeGrafter"/>
</dbReference>
<evidence type="ECO:0000256" key="10">
    <source>
        <dbReference type="SAM" id="MobiDB-lite"/>
    </source>
</evidence>
<evidence type="ECO:0000313" key="12">
    <source>
        <dbReference type="EMBL" id="ODV80450.1"/>
    </source>
</evidence>
<keyword evidence="6" id="KW-0804">Transcription</keyword>
<dbReference type="EMBL" id="KV453910">
    <property type="protein sequence ID" value="ODV80450.1"/>
    <property type="molecule type" value="Genomic_DNA"/>
</dbReference>
<feature type="coiled-coil region" evidence="9">
    <location>
        <begin position="267"/>
        <end position="294"/>
    </location>
</feature>
<keyword evidence="4" id="KW-0805">Transcription regulation</keyword>
<evidence type="ECO:0000256" key="8">
    <source>
        <dbReference type="PROSITE-ProRule" id="PRU00035"/>
    </source>
</evidence>
<dbReference type="PANTHER" id="PTHR16062">
    <property type="entry name" value="SWI/SNF-RELATED"/>
    <property type="match status" value="1"/>
</dbReference>
<dbReference type="Gene3D" id="1.20.920.10">
    <property type="entry name" value="Bromodomain-like"/>
    <property type="match status" value="2"/>
</dbReference>
<keyword evidence="3" id="KW-0156">Chromatin regulator</keyword>
<organism evidence="12 13">
    <name type="scientific">Suhomyces tanzawaensis NRRL Y-17324</name>
    <dbReference type="NCBI Taxonomy" id="984487"/>
    <lineage>
        <taxon>Eukaryota</taxon>
        <taxon>Fungi</taxon>
        <taxon>Dikarya</taxon>
        <taxon>Ascomycota</taxon>
        <taxon>Saccharomycotina</taxon>
        <taxon>Pichiomycetes</taxon>
        <taxon>Debaryomycetaceae</taxon>
        <taxon>Suhomyces</taxon>
    </lineage>
</organism>
<feature type="region of interest" description="Disordered" evidence="10">
    <location>
        <begin position="310"/>
        <end position="363"/>
    </location>
</feature>
<gene>
    <name evidence="12" type="ORF">CANTADRAFT_338982</name>
</gene>
<dbReference type="CDD" id="cd04369">
    <property type="entry name" value="Bromodomain"/>
    <property type="match status" value="2"/>
</dbReference>
<dbReference type="AlphaFoldDB" id="A0A1E4SLR1"/>
<protein>
    <submittedName>
        <fullName evidence="12">Bromodomain-containing protein</fullName>
    </submittedName>
</protein>
<feature type="domain" description="Bromo" evidence="11">
    <location>
        <begin position="189"/>
        <end position="267"/>
    </location>
</feature>
<evidence type="ECO:0000256" key="6">
    <source>
        <dbReference type="ARBA" id="ARBA00023163"/>
    </source>
</evidence>
<feature type="compositionally biased region" description="Basic and acidic residues" evidence="10">
    <location>
        <begin position="347"/>
        <end position="358"/>
    </location>
</feature>
<name>A0A1E4SLR1_9ASCO</name>
<proteinExistence type="predicted"/>
<evidence type="ECO:0000256" key="9">
    <source>
        <dbReference type="SAM" id="Coils"/>
    </source>
</evidence>
<feature type="compositionally biased region" description="Basic and acidic residues" evidence="10">
    <location>
        <begin position="146"/>
        <end position="159"/>
    </location>
</feature>
<dbReference type="GO" id="GO:0006338">
    <property type="term" value="P:chromatin remodeling"/>
    <property type="evidence" value="ECO:0007669"/>
    <property type="project" value="InterPro"/>
</dbReference>
<keyword evidence="7" id="KW-0539">Nucleus</keyword>
<dbReference type="InterPro" id="IPR036427">
    <property type="entry name" value="Bromodomain-like_sf"/>
</dbReference>
<dbReference type="Proteomes" id="UP000094285">
    <property type="component" value="Unassembled WGS sequence"/>
</dbReference>
<dbReference type="Pfam" id="PF00439">
    <property type="entry name" value="Bromodomain"/>
    <property type="match status" value="2"/>
</dbReference>
<dbReference type="SUPFAM" id="SSF47370">
    <property type="entry name" value="Bromodomain"/>
    <property type="match status" value="2"/>
</dbReference>
<evidence type="ECO:0000256" key="2">
    <source>
        <dbReference type="ARBA" id="ARBA00022737"/>
    </source>
</evidence>
<evidence type="ECO:0000256" key="5">
    <source>
        <dbReference type="ARBA" id="ARBA00023117"/>
    </source>
</evidence>
<keyword evidence="13" id="KW-1185">Reference proteome</keyword>
<evidence type="ECO:0000256" key="4">
    <source>
        <dbReference type="ARBA" id="ARBA00023015"/>
    </source>
</evidence>
<dbReference type="PANTHER" id="PTHR16062:SF19">
    <property type="entry name" value="PROTEIN POLYBROMO-1"/>
    <property type="match status" value="1"/>
</dbReference>
<dbReference type="SMART" id="SM00297">
    <property type="entry name" value="BROMO"/>
    <property type="match status" value="2"/>
</dbReference>
<dbReference type="InterPro" id="IPR037382">
    <property type="entry name" value="Rsc/polybromo"/>
</dbReference>
<accession>A0A1E4SLR1</accession>
<dbReference type="PROSITE" id="PS50014">
    <property type="entry name" value="BROMODOMAIN_2"/>
    <property type="match status" value="2"/>
</dbReference>
<feature type="compositionally biased region" description="Polar residues" evidence="10">
    <location>
        <begin position="1"/>
        <end position="10"/>
    </location>
</feature>
<feature type="region of interest" description="Disordered" evidence="10">
    <location>
        <begin position="138"/>
        <end position="159"/>
    </location>
</feature>
<evidence type="ECO:0000313" key="13">
    <source>
        <dbReference type="Proteomes" id="UP000094285"/>
    </source>
</evidence>
<comment type="subcellular location">
    <subcellularLocation>
        <location evidence="1">Nucleus</location>
    </subcellularLocation>
</comment>